<evidence type="ECO:0000313" key="11">
    <source>
        <dbReference type="Proteomes" id="UP000594262"/>
    </source>
</evidence>
<dbReference type="Gene3D" id="1.20.1070.10">
    <property type="entry name" value="Rhodopsin 7-helix transmembrane proteins"/>
    <property type="match status" value="1"/>
</dbReference>
<dbReference type="SMART" id="SM01381">
    <property type="entry name" value="7TM_GPCR_Srsx"/>
    <property type="match status" value="1"/>
</dbReference>
<proteinExistence type="inferred from homology"/>
<keyword evidence="4 8" id="KW-1133">Transmembrane helix</keyword>
<dbReference type="Pfam" id="PF00001">
    <property type="entry name" value="7tm_1"/>
    <property type="match status" value="2"/>
</dbReference>
<dbReference type="GO" id="GO:0004930">
    <property type="term" value="F:G protein-coupled receptor activity"/>
    <property type="evidence" value="ECO:0007669"/>
    <property type="project" value="UniProtKB-KW"/>
</dbReference>
<sequence>MMANVAGHSNLTMTRECKTRMADLTTPTTTIYGAFFIMGSVFTIIANSLVLIVLWMPSNRSRSNKILTSLAVSDLLVGLVVFPINAYQVLAVGGLINCPVDYTRVYFAVFLEGSSVLTLAVVAFDRFILMTKYNLYDKKSVKHLTVGLIVAAWLIPASAPAFRWVGRVPYLIFIFVIFFAPFFILFVSYFLIARALRAQELLLIKRRKESFIIDSSTTPGDPGDDSKGGNTGTDIPLDDITEIQTPADSKRKSRMRTEKAHIKLAKAVIWLLVVYFCCVTPKNIWIIVYLADSFEHFWDAHSHQNYYIFAMLAVSYNSFFNPIVYFWKNPQIRKGLKRLLRQSKNRLASMTNSSTMY</sequence>
<evidence type="ECO:0000256" key="2">
    <source>
        <dbReference type="ARBA" id="ARBA00022475"/>
    </source>
</evidence>
<evidence type="ECO:0000256" key="4">
    <source>
        <dbReference type="ARBA" id="ARBA00022989"/>
    </source>
</evidence>
<name>A0A7M5XIG0_9CNID</name>
<evidence type="ECO:0000256" key="6">
    <source>
        <dbReference type="RuleBase" id="RU000688"/>
    </source>
</evidence>
<keyword evidence="6" id="KW-0807">Transducer</keyword>
<dbReference type="OrthoDB" id="10044919at2759"/>
<evidence type="ECO:0000256" key="5">
    <source>
        <dbReference type="ARBA" id="ARBA00023136"/>
    </source>
</evidence>
<reference evidence="10" key="1">
    <citation type="submission" date="2021-01" db="UniProtKB">
        <authorList>
            <consortium name="EnsemblMetazoa"/>
        </authorList>
    </citation>
    <scope>IDENTIFICATION</scope>
</reference>
<dbReference type="PROSITE" id="PS00237">
    <property type="entry name" value="G_PROTEIN_RECEP_F1_1"/>
    <property type="match status" value="1"/>
</dbReference>
<keyword evidence="3 6" id="KW-0812">Transmembrane</keyword>
<feature type="transmembrane region" description="Helical" evidence="8">
    <location>
        <begin position="144"/>
        <end position="164"/>
    </location>
</feature>
<keyword evidence="6" id="KW-0297">G-protein coupled receptor</keyword>
<dbReference type="RefSeq" id="XP_066929058.1">
    <property type="nucleotide sequence ID" value="XM_067072957.1"/>
</dbReference>
<dbReference type="AlphaFoldDB" id="A0A7M5XIG0"/>
<comment type="similarity">
    <text evidence="6">Belongs to the G-protein coupled receptor 1 family.</text>
</comment>
<evidence type="ECO:0000313" key="10">
    <source>
        <dbReference type="EnsemblMetazoa" id="CLYHEMP023818.2"/>
    </source>
</evidence>
<dbReference type="PROSITE" id="PS50262">
    <property type="entry name" value="G_PROTEIN_RECEP_F1_2"/>
    <property type="match status" value="1"/>
</dbReference>
<dbReference type="EnsemblMetazoa" id="CLYHEMT023818.3">
    <property type="protein sequence ID" value="CLYHEMP023818.3"/>
    <property type="gene ID" value="CLYHEMG023818"/>
</dbReference>
<evidence type="ECO:0000256" key="8">
    <source>
        <dbReference type="SAM" id="Phobius"/>
    </source>
</evidence>
<keyword evidence="5 8" id="KW-0472">Membrane</keyword>
<dbReference type="PANTHER" id="PTHR22750">
    <property type="entry name" value="G-PROTEIN COUPLED RECEPTOR"/>
    <property type="match status" value="1"/>
</dbReference>
<feature type="transmembrane region" description="Helical" evidence="8">
    <location>
        <begin position="306"/>
        <end position="327"/>
    </location>
</feature>
<comment type="subcellular location">
    <subcellularLocation>
        <location evidence="1">Cell membrane</location>
        <topology evidence="1">Multi-pass membrane protein</topology>
    </subcellularLocation>
</comment>
<accession>A0A7M5XIG0</accession>
<protein>
    <recommendedName>
        <fullName evidence="9">G-protein coupled receptors family 1 profile domain-containing protein</fullName>
    </recommendedName>
</protein>
<dbReference type="Proteomes" id="UP000594262">
    <property type="component" value="Unplaced"/>
</dbReference>
<evidence type="ECO:0000256" key="1">
    <source>
        <dbReference type="ARBA" id="ARBA00004651"/>
    </source>
</evidence>
<dbReference type="PRINTS" id="PR00237">
    <property type="entry name" value="GPCRRHODOPSN"/>
</dbReference>
<feature type="region of interest" description="Disordered" evidence="7">
    <location>
        <begin position="214"/>
        <end position="238"/>
    </location>
</feature>
<dbReference type="EnsemblMetazoa" id="CLYHEMT023818.1">
    <property type="protein sequence ID" value="CLYHEMP023818.1"/>
    <property type="gene ID" value="CLYHEMG023818"/>
</dbReference>
<dbReference type="EnsemblMetazoa" id="CLYHEMT023818.2">
    <property type="protein sequence ID" value="CLYHEMP023818.2"/>
    <property type="gene ID" value="CLYHEMG023818"/>
</dbReference>
<feature type="domain" description="G-protein coupled receptors family 1 profile" evidence="9">
    <location>
        <begin position="46"/>
        <end position="325"/>
    </location>
</feature>
<organism evidence="10 11">
    <name type="scientific">Clytia hemisphaerica</name>
    <dbReference type="NCBI Taxonomy" id="252671"/>
    <lineage>
        <taxon>Eukaryota</taxon>
        <taxon>Metazoa</taxon>
        <taxon>Cnidaria</taxon>
        <taxon>Hydrozoa</taxon>
        <taxon>Hydroidolina</taxon>
        <taxon>Leptothecata</taxon>
        <taxon>Obeliida</taxon>
        <taxon>Clytiidae</taxon>
        <taxon>Clytia</taxon>
    </lineage>
</organism>
<evidence type="ECO:0000256" key="3">
    <source>
        <dbReference type="ARBA" id="ARBA00022692"/>
    </source>
</evidence>
<dbReference type="GO" id="GO:0005886">
    <property type="term" value="C:plasma membrane"/>
    <property type="evidence" value="ECO:0007669"/>
    <property type="project" value="UniProtKB-SubCell"/>
</dbReference>
<feature type="transmembrane region" description="Helical" evidence="8">
    <location>
        <begin position="170"/>
        <end position="192"/>
    </location>
</feature>
<evidence type="ECO:0000259" key="9">
    <source>
        <dbReference type="PROSITE" id="PS50262"/>
    </source>
</evidence>
<keyword evidence="2" id="KW-1003">Cell membrane</keyword>
<dbReference type="InterPro" id="IPR000276">
    <property type="entry name" value="GPCR_Rhodpsn"/>
</dbReference>
<keyword evidence="6" id="KW-0675">Receptor</keyword>
<feature type="transmembrane region" description="Helical" evidence="8">
    <location>
        <begin position="105"/>
        <end position="124"/>
    </location>
</feature>
<dbReference type="GeneID" id="136816618"/>
<feature type="transmembrane region" description="Helical" evidence="8">
    <location>
        <begin position="31"/>
        <end position="54"/>
    </location>
</feature>
<dbReference type="SUPFAM" id="SSF81321">
    <property type="entry name" value="Family A G protein-coupled receptor-like"/>
    <property type="match status" value="1"/>
</dbReference>
<feature type="transmembrane region" description="Helical" evidence="8">
    <location>
        <begin position="264"/>
        <end position="286"/>
    </location>
</feature>
<evidence type="ECO:0000256" key="7">
    <source>
        <dbReference type="SAM" id="MobiDB-lite"/>
    </source>
</evidence>
<dbReference type="InterPro" id="IPR017452">
    <property type="entry name" value="GPCR_Rhodpsn_7TM"/>
</dbReference>
<dbReference type="CDD" id="cd00637">
    <property type="entry name" value="7tm_classA_rhodopsin-like"/>
    <property type="match status" value="1"/>
</dbReference>
<keyword evidence="11" id="KW-1185">Reference proteome</keyword>